<dbReference type="EMBL" id="CP011409">
    <property type="protein sequence ID" value="AKZ62681.1"/>
    <property type="molecule type" value="Genomic_DNA"/>
</dbReference>
<dbReference type="Proteomes" id="UP000063429">
    <property type="component" value="Chromosome"/>
</dbReference>
<evidence type="ECO:0000313" key="1">
    <source>
        <dbReference type="EMBL" id="AKZ62681.1"/>
    </source>
</evidence>
<sequence>MNAVCIGWLQEGSVANIALVEKIAGEIHQVIRQHGVAIAGVAEVAKIARGRRGAGAGFCTRRNGKGRPGQAAQAQP</sequence>
<keyword evidence="2" id="KW-1185">Reference proteome</keyword>
<protein>
    <submittedName>
        <fullName evidence="1">Uncharacterized protein</fullName>
    </submittedName>
</protein>
<name>A0ABN4HV14_9BURK</name>
<gene>
    <name evidence="1" type="ORF">F506_08335</name>
</gene>
<accession>A0ABN4HV14</accession>
<evidence type="ECO:0000313" key="2">
    <source>
        <dbReference type="Proteomes" id="UP000063429"/>
    </source>
</evidence>
<reference evidence="2" key="1">
    <citation type="journal article" date="2015" name="Genome Announc.">
        <title>Complete Genome Sequence of Herbaspirillum hiltneri N3 (DSM 17495), Isolated from Surface-Sterilized Wheat Roots.</title>
        <authorList>
            <person name="Guizelini D."/>
            <person name="Saizaki P.M."/>
            <person name="Coimbra N.A."/>
            <person name="Weiss V.A."/>
            <person name="Faoro H."/>
            <person name="Sfeir M.Z."/>
            <person name="Baura V.A."/>
            <person name="Monteiro R.A."/>
            <person name="Chubatsu L.S."/>
            <person name="Souza E.M."/>
            <person name="Cruz L.M."/>
            <person name="Pedrosa F.O."/>
            <person name="Raittz R.T."/>
            <person name="Marchaukoski J.N."/>
            <person name="Steffens M.B."/>
        </authorList>
    </citation>
    <scope>NUCLEOTIDE SEQUENCE [LARGE SCALE GENOMIC DNA]</scope>
    <source>
        <strain evidence="2">N3</strain>
    </source>
</reference>
<organism evidence="1 2">
    <name type="scientific">Herbaspirillum hiltneri N3</name>
    <dbReference type="NCBI Taxonomy" id="1262470"/>
    <lineage>
        <taxon>Bacteria</taxon>
        <taxon>Pseudomonadati</taxon>
        <taxon>Pseudomonadota</taxon>
        <taxon>Betaproteobacteria</taxon>
        <taxon>Burkholderiales</taxon>
        <taxon>Oxalobacteraceae</taxon>
        <taxon>Herbaspirillum</taxon>
    </lineage>
</organism>
<proteinExistence type="predicted"/>